<organism evidence="2 3">
    <name type="scientific">Favolaschia claudopus</name>
    <dbReference type="NCBI Taxonomy" id="2862362"/>
    <lineage>
        <taxon>Eukaryota</taxon>
        <taxon>Fungi</taxon>
        <taxon>Dikarya</taxon>
        <taxon>Basidiomycota</taxon>
        <taxon>Agaricomycotina</taxon>
        <taxon>Agaricomycetes</taxon>
        <taxon>Agaricomycetidae</taxon>
        <taxon>Agaricales</taxon>
        <taxon>Marasmiineae</taxon>
        <taxon>Mycenaceae</taxon>
        <taxon>Favolaschia</taxon>
    </lineage>
</organism>
<sequence length="98" mass="10878">MVALGIAALALFFVCSYWLSTAPSRCYPAHVSTCGLKAQLSGLCMSPMCTSRTRVQSDSPRLRLLQCDSLSIRRMNPRYILVSSEAECLYLSCYDLNT</sequence>
<dbReference type="EMBL" id="JAWWNJ010000026">
    <property type="protein sequence ID" value="KAK7029913.1"/>
    <property type="molecule type" value="Genomic_DNA"/>
</dbReference>
<feature type="signal peptide" evidence="1">
    <location>
        <begin position="1"/>
        <end position="23"/>
    </location>
</feature>
<evidence type="ECO:0008006" key="4">
    <source>
        <dbReference type="Google" id="ProtNLM"/>
    </source>
</evidence>
<keyword evidence="3" id="KW-1185">Reference proteome</keyword>
<keyword evidence="1" id="KW-0732">Signal</keyword>
<gene>
    <name evidence="2" type="ORF">R3P38DRAFT_2932378</name>
</gene>
<protein>
    <recommendedName>
        <fullName evidence="4">Secreted protein</fullName>
    </recommendedName>
</protein>
<reference evidence="2 3" key="1">
    <citation type="journal article" date="2024" name="J Genomics">
        <title>Draft genome sequencing and assembly of Favolaschia claudopus CIRM-BRFM 2984 isolated from oak limbs.</title>
        <authorList>
            <person name="Navarro D."/>
            <person name="Drula E."/>
            <person name="Chaduli D."/>
            <person name="Cazenave R."/>
            <person name="Ahrendt S."/>
            <person name="Wang J."/>
            <person name="Lipzen A."/>
            <person name="Daum C."/>
            <person name="Barry K."/>
            <person name="Grigoriev I.V."/>
            <person name="Favel A."/>
            <person name="Rosso M.N."/>
            <person name="Martin F."/>
        </authorList>
    </citation>
    <scope>NUCLEOTIDE SEQUENCE [LARGE SCALE GENOMIC DNA]</scope>
    <source>
        <strain evidence="2 3">CIRM-BRFM 2984</strain>
    </source>
</reference>
<dbReference type="Proteomes" id="UP001362999">
    <property type="component" value="Unassembled WGS sequence"/>
</dbReference>
<comment type="caution">
    <text evidence="2">The sequence shown here is derived from an EMBL/GenBank/DDBJ whole genome shotgun (WGS) entry which is preliminary data.</text>
</comment>
<feature type="chain" id="PRO_5043698812" description="Secreted protein" evidence="1">
    <location>
        <begin position="24"/>
        <end position="98"/>
    </location>
</feature>
<evidence type="ECO:0000256" key="1">
    <source>
        <dbReference type="SAM" id="SignalP"/>
    </source>
</evidence>
<accession>A0AAW0BT88</accession>
<name>A0AAW0BT88_9AGAR</name>
<dbReference type="AlphaFoldDB" id="A0AAW0BT88"/>
<evidence type="ECO:0000313" key="3">
    <source>
        <dbReference type="Proteomes" id="UP001362999"/>
    </source>
</evidence>
<evidence type="ECO:0000313" key="2">
    <source>
        <dbReference type="EMBL" id="KAK7029913.1"/>
    </source>
</evidence>
<proteinExistence type="predicted"/>